<dbReference type="Proteomes" id="UP001303046">
    <property type="component" value="Unassembled WGS sequence"/>
</dbReference>
<name>A0ABR1BSE3_NECAM</name>
<dbReference type="Gene3D" id="2.60.40.10">
    <property type="entry name" value="Immunoglobulins"/>
    <property type="match status" value="1"/>
</dbReference>
<dbReference type="PANTHER" id="PTHR22947">
    <property type="entry name" value="MAJOR SPERM PROTEIN"/>
    <property type="match status" value="1"/>
</dbReference>
<dbReference type="InterPro" id="IPR008962">
    <property type="entry name" value="PapD-like_sf"/>
</dbReference>
<evidence type="ECO:0000259" key="1">
    <source>
        <dbReference type="PROSITE" id="PS50202"/>
    </source>
</evidence>
<dbReference type="SUPFAM" id="SSF49354">
    <property type="entry name" value="PapD-like"/>
    <property type="match status" value="1"/>
</dbReference>
<gene>
    <name evidence="2" type="primary">Necator_chrI.g2133</name>
    <name evidence="2" type="ORF">RB195_006006</name>
</gene>
<sequence length="109" mass="12306">MALITSPSTVVFDANGGITQYTLTNTGQTNLIYKIKCTNFERYRFNTLEGFIAAGETQKIEIKRMKGPPGRDLFFLHYAVAPQGSKNPQEVCTYVRPIAQIYVPMYAYL</sequence>
<dbReference type="InterPro" id="IPR051774">
    <property type="entry name" value="Sperm-specific_class_P"/>
</dbReference>
<dbReference type="EMBL" id="JAVFWL010000001">
    <property type="protein sequence ID" value="KAK6728701.1"/>
    <property type="molecule type" value="Genomic_DNA"/>
</dbReference>
<organism evidence="2 3">
    <name type="scientific">Necator americanus</name>
    <name type="common">Human hookworm</name>
    <dbReference type="NCBI Taxonomy" id="51031"/>
    <lineage>
        <taxon>Eukaryota</taxon>
        <taxon>Metazoa</taxon>
        <taxon>Ecdysozoa</taxon>
        <taxon>Nematoda</taxon>
        <taxon>Chromadorea</taxon>
        <taxon>Rhabditida</taxon>
        <taxon>Rhabditina</taxon>
        <taxon>Rhabditomorpha</taxon>
        <taxon>Strongyloidea</taxon>
        <taxon>Ancylostomatidae</taxon>
        <taxon>Bunostominae</taxon>
        <taxon>Necator</taxon>
    </lineage>
</organism>
<proteinExistence type="predicted"/>
<dbReference type="Pfam" id="PF00635">
    <property type="entry name" value="Motile_Sperm"/>
    <property type="match status" value="1"/>
</dbReference>
<dbReference type="PROSITE" id="PS50202">
    <property type="entry name" value="MSP"/>
    <property type="match status" value="1"/>
</dbReference>
<keyword evidence="3" id="KW-1185">Reference proteome</keyword>
<feature type="domain" description="MSP" evidence="1">
    <location>
        <begin position="2"/>
        <end position="109"/>
    </location>
</feature>
<dbReference type="InterPro" id="IPR013783">
    <property type="entry name" value="Ig-like_fold"/>
</dbReference>
<evidence type="ECO:0000313" key="2">
    <source>
        <dbReference type="EMBL" id="KAK6728701.1"/>
    </source>
</evidence>
<dbReference type="PANTHER" id="PTHR22947:SF7">
    <property type="entry name" value="MSP DOMAIN-CONTAINING PROTEIN-RELATED"/>
    <property type="match status" value="1"/>
</dbReference>
<accession>A0ABR1BSE3</accession>
<comment type="caution">
    <text evidence="2">The sequence shown here is derived from an EMBL/GenBank/DDBJ whole genome shotgun (WGS) entry which is preliminary data.</text>
</comment>
<evidence type="ECO:0000313" key="3">
    <source>
        <dbReference type="Proteomes" id="UP001303046"/>
    </source>
</evidence>
<protein>
    <recommendedName>
        <fullName evidence="1">MSP domain-containing protein</fullName>
    </recommendedName>
</protein>
<dbReference type="InterPro" id="IPR000535">
    <property type="entry name" value="MSP_dom"/>
</dbReference>
<reference evidence="2 3" key="1">
    <citation type="submission" date="2023-08" db="EMBL/GenBank/DDBJ databases">
        <title>A Necator americanus chromosomal reference genome.</title>
        <authorList>
            <person name="Ilik V."/>
            <person name="Petrzelkova K.J."/>
            <person name="Pardy F."/>
            <person name="Fuh T."/>
            <person name="Niatou-Singa F.S."/>
            <person name="Gouil Q."/>
            <person name="Baker L."/>
            <person name="Ritchie M.E."/>
            <person name="Jex A.R."/>
            <person name="Gazzola D."/>
            <person name="Li H."/>
            <person name="Toshio Fujiwara R."/>
            <person name="Zhan B."/>
            <person name="Aroian R.V."/>
            <person name="Pafco B."/>
            <person name="Schwarz E.M."/>
        </authorList>
    </citation>
    <scope>NUCLEOTIDE SEQUENCE [LARGE SCALE GENOMIC DNA]</scope>
    <source>
        <strain evidence="2 3">Aroian</strain>
        <tissue evidence="2">Whole animal</tissue>
    </source>
</reference>